<feature type="signal peptide" evidence="1">
    <location>
        <begin position="1"/>
        <end position="23"/>
    </location>
</feature>
<dbReference type="GeneID" id="25904183"/>
<sequence length="148" mass="15037">MKRSTMNTLAVAVLSLCVHSASASIFGISGGHSFERRQSPGGDAVCEQFSTATIANIAIFPEFVSNASAFCQTLSGGELPSAILPASAVPLPLPGTNGDTTSQFTSLCSIATVRADEAEGIVPANTAEPTSALAVIEFTVSVSCIAID</sequence>
<keyword evidence="3" id="KW-1185">Reference proteome</keyword>
<reference evidence="2 3" key="1">
    <citation type="submission" date="2011-02" db="EMBL/GenBank/DDBJ databases">
        <title>The Genome Sequence of Sphaeroforma arctica JP610.</title>
        <authorList>
            <consortium name="The Broad Institute Genome Sequencing Platform"/>
            <person name="Russ C."/>
            <person name="Cuomo C."/>
            <person name="Young S.K."/>
            <person name="Zeng Q."/>
            <person name="Gargeya S."/>
            <person name="Alvarado L."/>
            <person name="Berlin A."/>
            <person name="Chapman S.B."/>
            <person name="Chen Z."/>
            <person name="Freedman E."/>
            <person name="Gellesch M."/>
            <person name="Goldberg J."/>
            <person name="Griggs A."/>
            <person name="Gujja S."/>
            <person name="Heilman E."/>
            <person name="Heiman D."/>
            <person name="Howarth C."/>
            <person name="Mehta T."/>
            <person name="Neiman D."/>
            <person name="Pearson M."/>
            <person name="Roberts A."/>
            <person name="Saif S."/>
            <person name="Shea T."/>
            <person name="Shenoy N."/>
            <person name="Sisk P."/>
            <person name="Stolte C."/>
            <person name="Sykes S."/>
            <person name="White J."/>
            <person name="Yandava C."/>
            <person name="Burger G."/>
            <person name="Gray M.W."/>
            <person name="Holland P.W.H."/>
            <person name="King N."/>
            <person name="Lang F.B.F."/>
            <person name="Roger A.J."/>
            <person name="Ruiz-Trillo I."/>
            <person name="Haas B."/>
            <person name="Nusbaum C."/>
            <person name="Birren B."/>
        </authorList>
    </citation>
    <scope>NUCLEOTIDE SEQUENCE [LARGE SCALE GENOMIC DNA]</scope>
    <source>
        <strain evidence="2 3">JP610</strain>
    </source>
</reference>
<dbReference type="Proteomes" id="UP000054560">
    <property type="component" value="Unassembled WGS sequence"/>
</dbReference>
<dbReference type="AlphaFoldDB" id="A0A0L0G5K8"/>
<protein>
    <submittedName>
        <fullName evidence="2">Uncharacterized protein</fullName>
    </submittedName>
</protein>
<accession>A0A0L0G5K8</accession>
<keyword evidence="1" id="KW-0732">Signal</keyword>
<evidence type="ECO:0000256" key="1">
    <source>
        <dbReference type="SAM" id="SignalP"/>
    </source>
</evidence>
<dbReference type="RefSeq" id="XP_014157988.1">
    <property type="nucleotide sequence ID" value="XM_014302513.1"/>
</dbReference>
<name>A0A0L0G5K8_9EUKA</name>
<organism evidence="2 3">
    <name type="scientific">Sphaeroforma arctica JP610</name>
    <dbReference type="NCBI Taxonomy" id="667725"/>
    <lineage>
        <taxon>Eukaryota</taxon>
        <taxon>Ichthyosporea</taxon>
        <taxon>Ichthyophonida</taxon>
        <taxon>Sphaeroforma</taxon>
    </lineage>
</organism>
<gene>
    <name evidence="2" type="ORF">SARC_03679</name>
</gene>
<evidence type="ECO:0000313" key="2">
    <source>
        <dbReference type="EMBL" id="KNC84086.1"/>
    </source>
</evidence>
<proteinExistence type="predicted"/>
<feature type="chain" id="PRO_5005538674" evidence="1">
    <location>
        <begin position="24"/>
        <end position="148"/>
    </location>
</feature>
<dbReference type="EMBL" id="KQ241789">
    <property type="protein sequence ID" value="KNC84086.1"/>
    <property type="molecule type" value="Genomic_DNA"/>
</dbReference>
<evidence type="ECO:0000313" key="3">
    <source>
        <dbReference type="Proteomes" id="UP000054560"/>
    </source>
</evidence>